<feature type="non-terminal residue" evidence="1">
    <location>
        <position position="53"/>
    </location>
</feature>
<evidence type="ECO:0000313" key="3">
    <source>
        <dbReference type="Proteomes" id="UP000479000"/>
    </source>
</evidence>
<protein>
    <submittedName>
        <fullName evidence="1">Uncharacterized protein</fullName>
    </submittedName>
</protein>
<gene>
    <name evidence="1" type="ORF">NTEN_LOCUS1661</name>
    <name evidence="2" type="ORF">NTEN_LOCUS1695</name>
</gene>
<reference evidence="1 3" key="1">
    <citation type="submission" date="2020-02" db="EMBL/GenBank/DDBJ databases">
        <authorList>
            <person name="Ferguson B K."/>
        </authorList>
    </citation>
    <scope>NUCLEOTIDE SEQUENCE [LARGE SCALE GENOMIC DNA]</scope>
</reference>
<name>A0A6H5FXM5_9HEMI</name>
<dbReference type="EMBL" id="CADCXU010002703">
    <property type="protein sequence ID" value="CAA9994845.1"/>
    <property type="molecule type" value="Genomic_DNA"/>
</dbReference>
<evidence type="ECO:0000313" key="1">
    <source>
        <dbReference type="EMBL" id="CAA9994845.1"/>
    </source>
</evidence>
<keyword evidence="3" id="KW-1185">Reference proteome</keyword>
<proteinExistence type="predicted"/>
<organism evidence="1 3">
    <name type="scientific">Nesidiocoris tenuis</name>
    <dbReference type="NCBI Taxonomy" id="355587"/>
    <lineage>
        <taxon>Eukaryota</taxon>
        <taxon>Metazoa</taxon>
        <taxon>Ecdysozoa</taxon>
        <taxon>Arthropoda</taxon>
        <taxon>Hexapoda</taxon>
        <taxon>Insecta</taxon>
        <taxon>Pterygota</taxon>
        <taxon>Neoptera</taxon>
        <taxon>Paraneoptera</taxon>
        <taxon>Hemiptera</taxon>
        <taxon>Heteroptera</taxon>
        <taxon>Panheteroptera</taxon>
        <taxon>Cimicomorpha</taxon>
        <taxon>Miridae</taxon>
        <taxon>Dicyphina</taxon>
        <taxon>Nesidiocoris</taxon>
    </lineage>
</organism>
<dbReference type="AlphaFoldDB" id="A0A6H5FXM5"/>
<sequence>MRFPRPPIESLRTLTLIERFCGIRSCIFVKNFSREAIPVRGLWTRKVSLQTVR</sequence>
<dbReference type="EMBL" id="CADCXU010002758">
    <property type="protein sequence ID" value="CAA9994879.1"/>
    <property type="molecule type" value="Genomic_DNA"/>
</dbReference>
<evidence type="ECO:0000313" key="2">
    <source>
        <dbReference type="EMBL" id="CAA9994879.1"/>
    </source>
</evidence>
<accession>A0A6H5FXM5</accession>
<dbReference type="Proteomes" id="UP000479000">
    <property type="component" value="Unassembled WGS sequence"/>
</dbReference>